<feature type="domain" description="DNA circulation N-terminal" evidence="1">
    <location>
        <begin position="14"/>
        <end position="99"/>
    </location>
</feature>
<reference evidence="2 3" key="1">
    <citation type="submission" date="2020-03" db="EMBL/GenBank/DDBJ databases">
        <title>Whole genome sequencing of clinical and environmental type strains of Ochrobactrum.</title>
        <authorList>
            <person name="Dharne M."/>
        </authorList>
    </citation>
    <scope>NUCLEOTIDE SEQUENCE [LARGE SCALE GENOMIC DNA]</scope>
    <source>
        <strain evidence="2 3">CIP 109452</strain>
    </source>
</reference>
<protein>
    <recommendedName>
        <fullName evidence="1">DNA circulation N-terminal domain-containing protein</fullName>
    </recommendedName>
</protein>
<dbReference type="EMBL" id="JAAVLN010000002">
    <property type="protein sequence ID" value="NKC04291.1"/>
    <property type="molecule type" value="Genomic_DNA"/>
</dbReference>
<organism evidence="2 3">
    <name type="scientific">Brucella haematophila</name>
    <dbReference type="NCBI Taxonomy" id="419474"/>
    <lineage>
        <taxon>Bacteria</taxon>
        <taxon>Pseudomonadati</taxon>
        <taxon>Pseudomonadota</taxon>
        <taxon>Alphaproteobacteria</taxon>
        <taxon>Hyphomicrobiales</taxon>
        <taxon>Brucellaceae</taxon>
        <taxon>Brucella/Ochrobactrum group</taxon>
        <taxon>Brucella</taxon>
    </lineage>
</organism>
<dbReference type="Pfam" id="PF07157">
    <property type="entry name" value="DNA_circ_N"/>
    <property type="match status" value="1"/>
</dbReference>
<sequence>MIFDSVSDMLPGLLPASYRGISFFVPDTSTQVGRRVAEHLFPGIDVAAYDDLGLAPQTVQIEGLIVSDSYIAEAQALKAAFETAGPGTLIHPWFGPMQVIMEEPAEISFSAFELRVVRFNATFKRYNGASLLGSFSTASSLISAALSLVSLALSLTASPSKRTLSRLRTDATQRTSRQIVSYWQSSAGQASSIIAAALPQTLPATPESLSRAASTVTDTIVNMVPDLAGTPAVAPAAEAVSSSTGLTASQALNICASAGSEFVSLAGDTPSRPDTVLLTGVAGDALAKAAQLAAYVEFGSRSEATALRDQLIGQLIIYMDLLSSLSDSDFAAEVSATIRGVRDVRLCLIADINEAIGRLPVTRVIDTERATDAFQLANHLYGDDPTSIEDGYQSIIERNRPRHPALIPAGRIEVTE</sequence>
<evidence type="ECO:0000313" key="2">
    <source>
        <dbReference type="EMBL" id="NKC04291.1"/>
    </source>
</evidence>
<keyword evidence="3" id="KW-1185">Reference proteome</keyword>
<comment type="caution">
    <text evidence="2">The sequence shown here is derived from an EMBL/GenBank/DDBJ whole genome shotgun (WGS) entry which is preliminary data.</text>
</comment>
<accession>A0ABX1DNA0</accession>
<dbReference type="Proteomes" id="UP000704467">
    <property type="component" value="Unassembled WGS sequence"/>
</dbReference>
<proteinExistence type="predicted"/>
<dbReference type="InterPro" id="IPR009826">
    <property type="entry name" value="DNA_circ_N"/>
</dbReference>
<dbReference type="RefSeq" id="WP_138783727.1">
    <property type="nucleotide sequence ID" value="NZ_JBHEEQ010000004.1"/>
</dbReference>
<evidence type="ECO:0000313" key="3">
    <source>
        <dbReference type="Proteomes" id="UP000704467"/>
    </source>
</evidence>
<gene>
    <name evidence="2" type="ORF">HED55_16690</name>
</gene>
<evidence type="ECO:0000259" key="1">
    <source>
        <dbReference type="Pfam" id="PF07157"/>
    </source>
</evidence>
<name>A0ABX1DNA0_9HYPH</name>